<keyword evidence="1" id="KW-0472">Membrane</keyword>
<dbReference type="AlphaFoldDB" id="A0A4R1BGA7"/>
<feature type="transmembrane region" description="Helical" evidence="1">
    <location>
        <begin position="137"/>
        <end position="159"/>
    </location>
</feature>
<feature type="transmembrane region" description="Helical" evidence="1">
    <location>
        <begin position="203"/>
        <end position="223"/>
    </location>
</feature>
<dbReference type="InterPro" id="IPR052020">
    <property type="entry name" value="Cyclic_di-GMP/3'3'-cGAMP_PDE"/>
</dbReference>
<feature type="transmembrane region" description="Helical" evidence="1">
    <location>
        <begin position="69"/>
        <end position="90"/>
    </location>
</feature>
<gene>
    <name evidence="3" type="ORF">E0L93_10905</name>
</gene>
<keyword evidence="4" id="KW-1185">Reference proteome</keyword>
<sequence>MDGSQRNRVVSAYIYGLAVVAVSLVLYWLYSFGLTVTWTALGAAVTLLVVCAVSRRFPVTFGRNTVEVVDIVVLAALVWLGPLWAILVAAPSMICRERLRAVYDAANHLIIILAAGYAFQAFAEPLISSSQPFDDSFAYGVIAASAVYYITDDVITLFLGRLKYRMRATQILYTSMLPTVPSDVAAILTVLGASYMLAVFGPAASLVLFAGGFGALTSLHLIWHRQKENEALRAENRRLRESLKTSNLTFALQLVRLLGEEDGTIPARAAAAAVYAADLARRLGLDAERAEKVRLAALLRDVGLAGLPGEVLGAPLERLNPLGRRLYRGHPVRGEQVLAAAGPEFEEAAKWVRWHHERVDGTGYPDRLRAEWIPLEARILAVADAYVERILGGAGETAAPEARRALADAAGGALDGNVVRAFLSVLDAGGEDYVRAAGERFAFPDDARPETPGSGVPQLRVV</sequence>
<name>A0A4R1BGA7_9ACTN</name>
<dbReference type="PROSITE" id="PS51832">
    <property type="entry name" value="HD_GYP"/>
    <property type="match status" value="1"/>
</dbReference>
<dbReference type="CDD" id="cd00077">
    <property type="entry name" value="HDc"/>
    <property type="match status" value="1"/>
</dbReference>
<dbReference type="Proteomes" id="UP000295244">
    <property type="component" value="Unassembled WGS sequence"/>
</dbReference>
<evidence type="ECO:0000313" key="4">
    <source>
        <dbReference type="Proteomes" id="UP000295244"/>
    </source>
</evidence>
<dbReference type="OrthoDB" id="9802066at2"/>
<feature type="transmembrane region" description="Helical" evidence="1">
    <location>
        <begin position="102"/>
        <end position="122"/>
    </location>
</feature>
<dbReference type="Pfam" id="PF13487">
    <property type="entry name" value="HD_5"/>
    <property type="match status" value="1"/>
</dbReference>
<accession>A0A4R1BGA7</accession>
<keyword evidence="1" id="KW-1133">Transmembrane helix</keyword>
<dbReference type="InterPro" id="IPR037522">
    <property type="entry name" value="HD_GYP_dom"/>
</dbReference>
<dbReference type="Gene3D" id="1.10.3210.10">
    <property type="entry name" value="Hypothetical protein af1432"/>
    <property type="match status" value="1"/>
</dbReference>
<reference evidence="3 4" key="1">
    <citation type="submission" date="2019-03" db="EMBL/GenBank/DDBJ databases">
        <title>Whole genome sequence of a novel Rubrobacter taiwanensis strain, isolated from Yellowstone National Park.</title>
        <authorList>
            <person name="Freed S."/>
            <person name="Ramaley R.F."/>
            <person name="Kyndt J.A."/>
        </authorList>
    </citation>
    <scope>NUCLEOTIDE SEQUENCE [LARGE SCALE GENOMIC DNA]</scope>
    <source>
        <strain evidence="3 4">Yellowstone</strain>
    </source>
</reference>
<proteinExistence type="predicted"/>
<evidence type="ECO:0000259" key="2">
    <source>
        <dbReference type="PROSITE" id="PS51832"/>
    </source>
</evidence>
<dbReference type="PANTHER" id="PTHR45228:SF1">
    <property type="entry name" value="CYCLIC DI-GMP PHOSPHODIESTERASE TM_0186"/>
    <property type="match status" value="1"/>
</dbReference>
<evidence type="ECO:0000313" key="3">
    <source>
        <dbReference type="EMBL" id="TCJ16174.1"/>
    </source>
</evidence>
<organism evidence="3 4">
    <name type="scientific">Rubrobacter taiwanensis</name>
    <dbReference type="NCBI Taxonomy" id="185139"/>
    <lineage>
        <taxon>Bacteria</taxon>
        <taxon>Bacillati</taxon>
        <taxon>Actinomycetota</taxon>
        <taxon>Rubrobacteria</taxon>
        <taxon>Rubrobacterales</taxon>
        <taxon>Rubrobacteraceae</taxon>
        <taxon>Rubrobacter</taxon>
    </lineage>
</organism>
<dbReference type="InterPro" id="IPR003607">
    <property type="entry name" value="HD/PDEase_dom"/>
</dbReference>
<protein>
    <submittedName>
        <fullName evidence="3">HD domain-containing protein</fullName>
    </submittedName>
</protein>
<dbReference type="EMBL" id="SKBU01000018">
    <property type="protein sequence ID" value="TCJ16174.1"/>
    <property type="molecule type" value="Genomic_DNA"/>
</dbReference>
<feature type="domain" description="HD-GYP" evidence="2">
    <location>
        <begin position="243"/>
        <end position="438"/>
    </location>
</feature>
<comment type="caution">
    <text evidence="3">The sequence shown here is derived from an EMBL/GenBank/DDBJ whole genome shotgun (WGS) entry which is preliminary data.</text>
</comment>
<dbReference type="PANTHER" id="PTHR45228">
    <property type="entry name" value="CYCLIC DI-GMP PHOSPHODIESTERASE TM_0186-RELATED"/>
    <property type="match status" value="1"/>
</dbReference>
<feature type="transmembrane region" description="Helical" evidence="1">
    <location>
        <begin position="171"/>
        <end position="197"/>
    </location>
</feature>
<feature type="transmembrane region" description="Helical" evidence="1">
    <location>
        <begin position="37"/>
        <end position="57"/>
    </location>
</feature>
<evidence type="ECO:0000256" key="1">
    <source>
        <dbReference type="SAM" id="Phobius"/>
    </source>
</evidence>
<dbReference type="SUPFAM" id="SSF109604">
    <property type="entry name" value="HD-domain/PDEase-like"/>
    <property type="match status" value="1"/>
</dbReference>
<feature type="transmembrane region" description="Helical" evidence="1">
    <location>
        <begin position="12"/>
        <end position="30"/>
    </location>
</feature>
<keyword evidence="1" id="KW-0812">Transmembrane</keyword>